<proteinExistence type="predicted"/>
<dbReference type="EMBL" id="CM000881">
    <property type="protein sequence ID" value="PNT71939.1"/>
    <property type="molecule type" value="Genomic_DNA"/>
</dbReference>
<dbReference type="InParanoid" id="A0A2K2DCE3"/>
<name>A0A2K2DCE3_BRADI</name>
<dbReference type="Gramene" id="PNT71939">
    <property type="protein sequence ID" value="PNT71939"/>
    <property type="gene ID" value="BRADI_2g37601v3"/>
</dbReference>
<reference evidence="3" key="3">
    <citation type="submission" date="2018-08" db="UniProtKB">
        <authorList>
            <consortium name="EnsemblPlants"/>
        </authorList>
    </citation>
    <scope>IDENTIFICATION</scope>
    <source>
        <strain evidence="3">cv. Bd21</strain>
    </source>
</reference>
<reference evidence="2" key="2">
    <citation type="submission" date="2017-06" db="EMBL/GenBank/DDBJ databases">
        <title>WGS assembly of Brachypodium distachyon.</title>
        <authorList>
            <consortium name="The International Brachypodium Initiative"/>
            <person name="Lucas S."/>
            <person name="Harmon-Smith M."/>
            <person name="Lail K."/>
            <person name="Tice H."/>
            <person name="Grimwood J."/>
            <person name="Bruce D."/>
            <person name="Barry K."/>
            <person name="Shu S."/>
            <person name="Lindquist E."/>
            <person name="Wang M."/>
            <person name="Pitluck S."/>
            <person name="Vogel J.P."/>
            <person name="Garvin D.F."/>
            <person name="Mockler T.C."/>
            <person name="Schmutz J."/>
            <person name="Rokhsar D."/>
            <person name="Bevan M.W."/>
        </authorList>
    </citation>
    <scope>NUCLEOTIDE SEQUENCE</scope>
    <source>
        <strain evidence="2">Bd21</strain>
    </source>
</reference>
<sequence>MEQQPPKIKRLPDPQTGPKCSPRQRALRDIPVFTYDVNGDVHEYIYMMKIRLKRSRLIGPFKYYTRGVTPHHNPSSREKDSKNNVIDKSGRSYHIVQLANTTEVVDQTISTQLLISDFDGYCVGHRRRQQGVWGPWYCFSKCYMPQWL</sequence>
<organism evidence="2">
    <name type="scientific">Brachypodium distachyon</name>
    <name type="common">Purple false brome</name>
    <name type="synonym">Trachynia distachya</name>
    <dbReference type="NCBI Taxonomy" id="15368"/>
    <lineage>
        <taxon>Eukaryota</taxon>
        <taxon>Viridiplantae</taxon>
        <taxon>Streptophyta</taxon>
        <taxon>Embryophyta</taxon>
        <taxon>Tracheophyta</taxon>
        <taxon>Spermatophyta</taxon>
        <taxon>Magnoliopsida</taxon>
        <taxon>Liliopsida</taxon>
        <taxon>Poales</taxon>
        <taxon>Poaceae</taxon>
        <taxon>BOP clade</taxon>
        <taxon>Pooideae</taxon>
        <taxon>Stipodae</taxon>
        <taxon>Brachypodieae</taxon>
        <taxon>Brachypodium</taxon>
    </lineage>
</organism>
<feature type="region of interest" description="Disordered" evidence="1">
    <location>
        <begin position="1"/>
        <end position="23"/>
    </location>
</feature>
<accession>A0A2K2DCE3</accession>
<keyword evidence="4" id="KW-1185">Reference proteome</keyword>
<evidence type="ECO:0000256" key="1">
    <source>
        <dbReference type="SAM" id="MobiDB-lite"/>
    </source>
</evidence>
<dbReference type="Proteomes" id="UP000008810">
    <property type="component" value="Chromosome 2"/>
</dbReference>
<evidence type="ECO:0000313" key="4">
    <source>
        <dbReference type="Proteomes" id="UP000008810"/>
    </source>
</evidence>
<evidence type="ECO:0000313" key="3">
    <source>
        <dbReference type="EnsemblPlants" id="PNT71939"/>
    </source>
</evidence>
<evidence type="ECO:0000313" key="2">
    <source>
        <dbReference type="EMBL" id="PNT71939.1"/>
    </source>
</evidence>
<protein>
    <submittedName>
        <fullName evidence="2 3">Uncharacterized protein</fullName>
    </submittedName>
</protein>
<dbReference type="EnsemblPlants" id="PNT71939">
    <property type="protein sequence ID" value="PNT71939"/>
    <property type="gene ID" value="BRADI_2g37601v3"/>
</dbReference>
<gene>
    <name evidence="2" type="ORF">BRADI_2g37601v3</name>
</gene>
<dbReference type="AlphaFoldDB" id="A0A2K2DCE3"/>
<reference evidence="2 3" key="1">
    <citation type="journal article" date="2010" name="Nature">
        <title>Genome sequencing and analysis of the model grass Brachypodium distachyon.</title>
        <authorList>
            <consortium name="International Brachypodium Initiative"/>
        </authorList>
    </citation>
    <scope>NUCLEOTIDE SEQUENCE [LARGE SCALE GENOMIC DNA]</scope>
    <source>
        <strain evidence="2 3">Bd21</strain>
    </source>
</reference>